<name>A0ACC3S9K8_9PEZI</name>
<accession>A0ACC3S9K8</accession>
<comment type="caution">
    <text evidence="1">The sequence shown here is derived from an EMBL/GenBank/DDBJ whole genome shotgun (WGS) entry which is preliminary data.</text>
</comment>
<dbReference type="Proteomes" id="UP001320706">
    <property type="component" value="Unassembled WGS sequence"/>
</dbReference>
<gene>
    <name evidence="1" type="ORF">M8818_005160</name>
</gene>
<dbReference type="EMBL" id="JAMKPW020000028">
    <property type="protein sequence ID" value="KAK8204315.1"/>
    <property type="molecule type" value="Genomic_DNA"/>
</dbReference>
<organism evidence="1 2">
    <name type="scientific">Zalaria obscura</name>
    <dbReference type="NCBI Taxonomy" id="2024903"/>
    <lineage>
        <taxon>Eukaryota</taxon>
        <taxon>Fungi</taxon>
        <taxon>Dikarya</taxon>
        <taxon>Ascomycota</taxon>
        <taxon>Pezizomycotina</taxon>
        <taxon>Dothideomycetes</taxon>
        <taxon>Dothideomycetidae</taxon>
        <taxon>Dothideales</taxon>
        <taxon>Zalariaceae</taxon>
        <taxon>Zalaria</taxon>
    </lineage>
</organism>
<sequence length="867" mass="88860">MRFRELGFFLVASLCLLSQCALALPGASGTGNWTSTSSKTSASVTGSGYSYALSCQSALDDYFTSSNSYVMFHNTPTTITDTLSATLGESITYTGTFTTLCDGIPRLVGNMTTITLATPTYSYTSTYTITRQDAASYPEPAPTCSVNPDDCLSLWSSYRKATQSEATITSAISTWAREPSCTTPGQTATCRAQDCIIAPQGEGVQLLYWPVSVEGDNLCDETGITKTFGPTGSGPNTFVTLGTTITSPDVGLLFGAISRQDGCGPTLRNYLLTLPPDQVYSQWGKRVYAYPKSFNVADLNHSCGPDGCFPLVPWSAYANAPGCYSFDGEEPRCEKTIWGNYAPQISYPAVMTTLEPAWGSSCGLNIVGVWDPAVLMASETSFMVPKATTAGKTTYTAESQQMESAMPSSTVGSPIAASTAAHTADTAQAGTAYPSSIVESIAAPTNTGEAVSEGSSGSSPSPTDASETNPTGIAGAIMSVLNGGSWSSASSSENSGAVYSGADDSGPDNSGSDDSGSRQSASGSDDTGDSTEGTSGTIVATVSYIVTTLGSSEVVGADGETTVPVYHSAIIAVSAESFDVPGAVATPTSEVQGSVVGESSVEVLAGSQTVATGSNPVGTLGLAYSAVVSDSAVGVDSVSQSVSTGYGVAGPHAVTTLGSASGAGTSESAIGDDSVSQAVSTGYETTAVNTKSTGKSAHMGVADSLTGGTDTGTAVSTTPSESGEVVGQTSKASATHTGAAAGLSASPVLATTRKDLRLYLSLHRYSQDGIIVRTSTPAVLRAIFTREPVWFAAGVKPIRQANVVCYSRARAECLTASWRRPRQSFDLGNDHLQAPCIPAAWTYTGTVPHVCISSHLAAWDPPSARGL</sequence>
<reference evidence="1" key="1">
    <citation type="submission" date="2024-02" db="EMBL/GenBank/DDBJ databases">
        <title>Metagenome Assembled Genome of Zalaria obscura JY119.</title>
        <authorList>
            <person name="Vighnesh L."/>
            <person name="Jagadeeshwari U."/>
            <person name="Venkata Ramana C."/>
            <person name="Sasikala C."/>
        </authorList>
    </citation>
    <scope>NUCLEOTIDE SEQUENCE</scope>
    <source>
        <strain evidence="1">JY119</strain>
    </source>
</reference>
<keyword evidence="2" id="KW-1185">Reference proteome</keyword>
<evidence type="ECO:0000313" key="1">
    <source>
        <dbReference type="EMBL" id="KAK8204315.1"/>
    </source>
</evidence>
<proteinExistence type="predicted"/>
<protein>
    <submittedName>
        <fullName evidence="1">Uncharacterized protein</fullName>
    </submittedName>
</protein>
<evidence type="ECO:0000313" key="2">
    <source>
        <dbReference type="Proteomes" id="UP001320706"/>
    </source>
</evidence>